<evidence type="ECO:0000313" key="3">
    <source>
        <dbReference type="Proteomes" id="UP000192601"/>
    </source>
</evidence>
<comment type="caution">
    <text evidence="2">The sequence shown here is derived from an EMBL/GenBank/DDBJ whole genome shotgun (WGS) entry which is preliminary data.</text>
</comment>
<feature type="compositionally biased region" description="Gly residues" evidence="1">
    <location>
        <begin position="59"/>
        <end position="76"/>
    </location>
</feature>
<evidence type="ECO:0000313" key="2">
    <source>
        <dbReference type="EMBL" id="ORB72518.1"/>
    </source>
</evidence>
<gene>
    <name evidence="2" type="ORF">BST44_19250</name>
</gene>
<reference evidence="2 3" key="1">
    <citation type="submission" date="2017-02" db="EMBL/GenBank/DDBJ databases">
        <title>The new phylogeny of genus Mycobacterium.</title>
        <authorList>
            <person name="Tortoli E."/>
            <person name="Trovato A."/>
            <person name="Cirillo D.M."/>
        </authorList>
    </citation>
    <scope>NUCLEOTIDE SEQUENCE [LARGE SCALE GENOMIC DNA]</scope>
    <source>
        <strain evidence="2 3">DSM 43992</strain>
    </source>
</reference>
<name>A0A1X0KBL2_MYCSC</name>
<feature type="region of interest" description="Disordered" evidence="1">
    <location>
        <begin position="49"/>
        <end position="76"/>
    </location>
</feature>
<proteinExistence type="predicted"/>
<evidence type="ECO:0000256" key="1">
    <source>
        <dbReference type="SAM" id="MobiDB-lite"/>
    </source>
</evidence>
<protein>
    <submittedName>
        <fullName evidence="2">Uncharacterized protein</fullName>
    </submittedName>
</protein>
<sequence>MFTATAFVGAPHCWPAGTVSVTEPAGHFTGAAGAGAAAQFEPGGRVFPASGPPVHRTGAGAGAGAGGAAAAGGTYV</sequence>
<dbReference type="Proteomes" id="UP000192601">
    <property type="component" value="Unassembled WGS sequence"/>
</dbReference>
<dbReference type="EMBL" id="MVIJ01000031">
    <property type="protein sequence ID" value="ORB72518.1"/>
    <property type="molecule type" value="Genomic_DNA"/>
</dbReference>
<accession>A0A1X0KBL2</accession>
<organism evidence="2 3">
    <name type="scientific">Mycobacterium scrofulaceum</name>
    <dbReference type="NCBI Taxonomy" id="1783"/>
    <lineage>
        <taxon>Bacteria</taxon>
        <taxon>Bacillati</taxon>
        <taxon>Actinomycetota</taxon>
        <taxon>Actinomycetes</taxon>
        <taxon>Mycobacteriales</taxon>
        <taxon>Mycobacteriaceae</taxon>
        <taxon>Mycobacterium</taxon>
    </lineage>
</organism>
<keyword evidence="3" id="KW-1185">Reference proteome</keyword>
<dbReference type="AlphaFoldDB" id="A0A1X0KBL2"/>